<dbReference type="EMBL" id="AM167904">
    <property type="protein sequence ID" value="CAJ49899.1"/>
    <property type="molecule type" value="Genomic_DNA"/>
</dbReference>
<protein>
    <submittedName>
        <fullName evidence="1">Pilus assembly protein</fullName>
    </submittedName>
</protein>
<dbReference type="RefSeq" id="WP_012417950.1">
    <property type="nucleotide sequence ID" value="NC_010645.1"/>
</dbReference>
<proteinExistence type="predicted"/>
<evidence type="ECO:0000313" key="1">
    <source>
        <dbReference type="EMBL" id="CAJ49899.1"/>
    </source>
</evidence>
<name>Q2KYH9_BORA1</name>
<dbReference type="KEGG" id="bav:BAV2289"/>
<gene>
    <name evidence="1" type="ordered locus">BAV2289</name>
</gene>
<evidence type="ECO:0000313" key="2">
    <source>
        <dbReference type="Proteomes" id="UP000001977"/>
    </source>
</evidence>
<accession>Q2KYH9</accession>
<keyword evidence="2" id="KW-1185">Reference proteome</keyword>
<dbReference type="OrthoDB" id="8642119at2"/>
<reference evidence="1 2" key="1">
    <citation type="journal article" date="2006" name="J. Bacteriol.">
        <title>Comparison of the genome sequence of the poultry pathogen Bordetella avium with those of B. bronchiseptica, B. pertussis, and B. parapertussis reveals extensive diversity in surface structures associated with host interaction.</title>
        <authorList>
            <person name="Sebaihia M."/>
            <person name="Preston A."/>
            <person name="Maskell D.J."/>
            <person name="Kuzmiak H."/>
            <person name="Connell T.D."/>
            <person name="King N.D."/>
            <person name="Orndorff P.E."/>
            <person name="Miyamoto D.M."/>
            <person name="Thomson N.R."/>
            <person name="Harris D."/>
            <person name="Goble A."/>
            <person name="Lord A."/>
            <person name="Murphy L."/>
            <person name="Quail M.A."/>
            <person name="Rutter S."/>
            <person name="Squares R."/>
            <person name="Squares S."/>
            <person name="Woodward J."/>
            <person name="Parkhill J."/>
            <person name="Temple L.M."/>
        </authorList>
    </citation>
    <scope>NUCLEOTIDE SEQUENCE [LARGE SCALE GENOMIC DNA]</scope>
    <source>
        <strain evidence="1 2">197N</strain>
    </source>
</reference>
<dbReference type="Proteomes" id="UP000001977">
    <property type="component" value="Chromosome"/>
</dbReference>
<organism evidence="1 2">
    <name type="scientific">Bordetella avium (strain 197N)</name>
    <dbReference type="NCBI Taxonomy" id="360910"/>
    <lineage>
        <taxon>Bacteria</taxon>
        <taxon>Pseudomonadati</taxon>
        <taxon>Pseudomonadota</taxon>
        <taxon>Betaproteobacteria</taxon>
        <taxon>Burkholderiales</taxon>
        <taxon>Alcaligenaceae</taxon>
        <taxon>Bordetella</taxon>
    </lineage>
</organism>
<dbReference type="GeneID" id="92934597"/>
<dbReference type="AlphaFoldDB" id="Q2KYH9"/>
<dbReference type="STRING" id="360910.BAV2289"/>
<sequence>MRSTRVRRCRSARRLRLLSVQGKPLPIDADMPPPRLQCRGGPIWRLRRHGSWIRYQTGQALPEVLLITSALGLLWLGIDQLADTRMAALASAQASRSWAFAVARGAVPPPFERELALSVGHPPTAVDTGVSHSAQTLVRDWLQLPEHWAMVRAQAPGPDGLVRHTLVAAGDGHAVNSLNAQRRVAGSDLGWRQTASQSQRQAQAINQRLRVQDMPWGGRQAMSDWLTPWADALAVNRRSSGGAHD</sequence>
<dbReference type="HOGENOM" id="CLU_1096983_0_0_4"/>